<evidence type="ECO:0008006" key="6">
    <source>
        <dbReference type="Google" id="ProtNLM"/>
    </source>
</evidence>
<name>A9UVT6_MONBE</name>
<gene>
    <name evidence="4" type="ORF">MONBRDRAFT_3278</name>
</gene>
<dbReference type="InterPro" id="IPR002241">
    <property type="entry name" value="Glyco_hydro_27"/>
</dbReference>
<feature type="non-terminal residue" evidence="4">
    <location>
        <position position="1"/>
    </location>
</feature>
<dbReference type="SUPFAM" id="SSF51445">
    <property type="entry name" value="(Trans)glycosidases"/>
    <property type="match status" value="1"/>
</dbReference>
<dbReference type="GeneID" id="5890032"/>
<dbReference type="STRING" id="81824.A9UVT6"/>
<organism evidence="4 5">
    <name type="scientific">Monosiga brevicollis</name>
    <name type="common">Choanoflagellate</name>
    <dbReference type="NCBI Taxonomy" id="81824"/>
    <lineage>
        <taxon>Eukaryota</taxon>
        <taxon>Choanoflagellata</taxon>
        <taxon>Craspedida</taxon>
        <taxon>Salpingoecidae</taxon>
        <taxon>Monosiga</taxon>
    </lineage>
</organism>
<comment type="similarity">
    <text evidence="1">Belongs to the glycosyl hydrolase 27 family.</text>
</comment>
<feature type="non-terminal residue" evidence="4">
    <location>
        <position position="139"/>
    </location>
</feature>
<proteinExistence type="inferred from homology"/>
<dbReference type="Pfam" id="PF16499">
    <property type="entry name" value="Melibiase_2"/>
    <property type="match status" value="1"/>
</dbReference>
<accession>A9UVT6</accession>
<evidence type="ECO:0000313" key="4">
    <source>
        <dbReference type="EMBL" id="EDQ90448.1"/>
    </source>
</evidence>
<dbReference type="PANTHER" id="PTHR11452">
    <property type="entry name" value="ALPHA-GALACTOSIDASE/ALPHA-N-ACETYLGALACTOSAMINIDASE"/>
    <property type="match status" value="1"/>
</dbReference>
<dbReference type="AlphaFoldDB" id="A9UVT6"/>
<dbReference type="EMBL" id="CH991547">
    <property type="protein sequence ID" value="EDQ90448.1"/>
    <property type="molecule type" value="Genomic_DNA"/>
</dbReference>
<dbReference type="eggNOG" id="ENOG502SVWJ">
    <property type="taxonomic scope" value="Eukaryota"/>
</dbReference>
<dbReference type="Gene3D" id="3.20.20.70">
    <property type="entry name" value="Aldolase class I"/>
    <property type="match status" value="1"/>
</dbReference>
<dbReference type="InterPro" id="IPR017853">
    <property type="entry name" value="GH"/>
</dbReference>
<dbReference type="InterPro" id="IPR013785">
    <property type="entry name" value="Aldolase_TIM"/>
</dbReference>
<protein>
    <recommendedName>
        <fullName evidence="6">Alpha-galactosidase</fullName>
    </recommendedName>
</protein>
<reference evidence="4 5" key="1">
    <citation type="journal article" date="2008" name="Nature">
        <title>The genome of the choanoflagellate Monosiga brevicollis and the origin of metazoans.</title>
        <authorList>
            <consortium name="JGI Sequencing"/>
            <person name="King N."/>
            <person name="Westbrook M.J."/>
            <person name="Young S.L."/>
            <person name="Kuo A."/>
            <person name="Abedin M."/>
            <person name="Chapman J."/>
            <person name="Fairclough S."/>
            <person name="Hellsten U."/>
            <person name="Isogai Y."/>
            <person name="Letunic I."/>
            <person name="Marr M."/>
            <person name="Pincus D."/>
            <person name="Putnam N."/>
            <person name="Rokas A."/>
            <person name="Wright K.J."/>
            <person name="Zuzow R."/>
            <person name="Dirks W."/>
            <person name="Good M."/>
            <person name="Goodstein D."/>
            <person name="Lemons D."/>
            <person name="Li W."/>
            <person name="Lyons J.B."/>
            <person name="Morris A."/>
            <person name="Nichols S."/>
            <person name="Richter D.J."/>
            <person name="Salamov A."/>
            <person name="Bork P."/>
            <person name="Lim W.A."/>
            <person name="Manning G."/>
            <person name="Miller W.T."/>
            <person name="McGinnis W."/>
            <person name="Shapiro H."/>
            <person name="Tjian R."/>
            <person name="Grigoriev I.V."/>
            <person name="Rokhsar D."/>
        </authorList>
    </citation>
    <scope>NUCLEOTIDE SEQUENCE [LARGE SCALE GENOMIC DNA]</scope>
    <source>
        <strain evidence="5">MX1 / ATCC 50154</strain>
    </source>
</reference>
<evidence type="ECO:0000256" key="1">
    <source>
        <dbReference type="ARBA" id="ARBA00009743"/>
    </source>
</evidence>
<dbReference type="KEGG" id="mbr:MONBRDRAFT_3278"/>
<keyword evidence="2" id="KW-0378">Hydrolase</keyword>
<dbReference type="RefSeq" id="XP_001744499.1">
    <property type="nucleotide sequence ID" value="XM_001744447.1"/>
</dbReference>
<sequence length="139" mass="15445">GQAKTPAMGWRSWNCYHADIDQGKMESVMAAMVNRSRLVVGQPTSLHDLGYQDVGLDDNWQACGAGHQGSFFSEDGTPLINTDRFPNMTAMVEHGHALGLKVGWYMNNCICSVTNITDTDFVDRIYKGFVNALTRYGYD</sequence>
<evidence type="ECO:0000313" key="5">
    <source>
        <dbReference type="Proteomes" id="UP000001357"/>
    </source>
</evidence>
<dbReference type="PANTHER" id="PTHR11452:SF33">
    <property type="entry name" value="ALPHA-GALACTOSIDASE 2"/>
    <property type="match status" value="1"/>
</dbReference>
<keyword evidence="5" id="KW-1185">Reference proteome</keyword>
<evidence type="ECO:0000256" key="3">
    <source>
        <dbReference type="ARBA" id="ARBA00023295"/>
    </source>
</evidence>
<dbReference type="GO" id="GO:0004553">
    <property type="term" value="F:hydrolase activity, hydrolyzing O-glycosyl compounds"/>
    <property type="evidence" value="ECO:0007669"/>
    <property type="project" value="InterPro"/>
</dbReference>
<dbReference type="Proteomes" id="UP000001357">
    <property type="component" value="Unassembled WGS sequence"/>
</dbReference>
<dbReference type="GO" id="GO:0005975">
    <property type="term" value="P:carbohydrate metabolic process"/>
    <property type="evidence" value="ECO:0007669"/>
    <property type="project" value="InterPro"/>
</dbReference>
<dbReference type="OMA" id="NCICSEK"/>
<keyword evidence="3" id="KW-0326">Glycosidase</keyword>
<evidence type="ECO:0000256" key="2">
    <source>
        <dbReference type="ARBA" id="ARBA00022801"/>
    </source>
</evidence>
<dbReference type="InParanoid" id="A9UVT6"/>